<evidence type="ECO:0000313" key="1">
    <source>
        <dbReference type="EMBL" id="KAJ8128515.1"/>
    </source>
</evidence>
<comment type="caution">
    <text evidence="1">The sequence shown here is derived from an EMBL/GenBank/DDBJ whole genome shotgun (WGS) entry which is preliminary data.</text>
</comment>
<dbReference type="EMBL" id="JAPUUL010001042">
    <property type="protein sequence ID" value="KAJ8128515.1"/>
    <property type="molecule type" value="Genomic_DNA"/>
</dbReference>
<reference evidence="1" key="1">
    <citation type="submission" date="2022-12" db="EMBL/GenBank/DDBJ databases">
        <title>Genome Sequence of Lasiodiplodia mahajangana.</title>
        <authorList>
            <person name="Buettner E."/>
        </authorList>
    </citation>
    <scope>NUCLEOTIDE SEQUENCE</scope>
    <source>
        <strain evidence="1">VT137</strain>
    </source>
</reference>
<dbReference type="Proteomes" id="UP001153332">
    <property type="component" value="Unassembled WGS sequence"/>
</dbReference>
<gene>
    <name evidence="1" type="ORF">O1611_g5117</name>
</gene>
<name>A0ACC2JM80_9PEZI</name>
<keyword evidence="2" id="KW-1185">Reference proteome</keyword>
<organism evidence="1 2">
    <name type="scientific">Lasiodiplodia mahajangana</name>
    <dbReference type="NCBI Taxonomy" id="1108764"/>
    <lineage>
        <taxon>Eukaryota</taxon>
        <taxon>Fungi</taxon>
        <taxon>Dikarya</taxon>
        <taxon>Ascomycota</taxon>
        <taxon>Pezizomycotina</taxon>
        <taxon>Dothideomycetes</taxon>
        <taxon>Dothideomycetes incertae sedis</taxon>
        <taxon>Botryosphaeriales</taxon>
        <taxon>Botryosphaeriaceae</taxon>
        <taxon>Lasiodiplodia</taxon>
    </lineage>
</organism>
<proteinExistence type="predicted"/>
<evidence type="ECO:0000313" key="2">
    <source>
        <dbReference type="Proteomes" id="UP001153332"/>
    </source>
</evidence>
<sequence length="267" mass="30752">MSQLPTAKCTSCFERKTLRNFPRTTVTSNCKHAATSCRTCIAAFLEWQSLNGLVARLSCPQCPEPLTFEQIWRFATPETFQSGRTGDEYARFVTRRSPSQARIEAPVEEKYALRDEKLRQGNIDANNAISRNLMEARQAAEAGRLTAVEKEACERRLAEETAARGAERRRQEEEEEEARELLERRRQEEEMTRKLIRQVTKPCPNCGVPIEKNGGCDHMHCKRCDHHFDWWSASWQALGTNSHWYLEYGKGTRTEDFHLTLGHMLGN</sequence>
<protein>
    <submittedName>
        <fullName evidence="1">Uncharacterized protein</fullName>
    </submittedName>
</protein>
<accession>A0ACC2JM80</accession>